<feature type="compositionally biased region" description="Acidic residues" evidence="1">
    <location>
        <begin position="324"/>
        <end position="348"/>
    </location>
</feature>
<gene>
    <name evidence="2" type="ORF">CYLTODRAFT_444638</name>
</gene>
<feature type="compositionally biased region" description="Basic and acidic residues" evidence="1">
    <location>
        <begin position="390"/>
        <end position="403"/>
    </location>
</feature>
<evidence type="ECO:0000313" key="3">
    <source>
        <dbReference type="Proteomes" id="UP000054007"/>
    </source>
</evidence>
<evidence type="ECO:0000313" key="2">
    <source>
        <dbReference type="EMBL" id="KIY66500.1"/>
    </source>
</evidence>
<protein>
    <submittedName>
        <fullName evidence="2">Uncharacterized protein</fullName>
    </submittedName>
</protein>
<feature type="compositionally biased region" description="Basic residues" evidence="1">
    <location>
        <begin position="437"/>
        <end position="449"/>
    </location>
</feature>
<feature type="region of interest" description="Disordered" evidence="1">
    <location>
        <begin position="375"/>
        <end position="458"/>
    </location>
</feature>
<feature type="region of interest" description="Disordered" evidence="1">
    <location>
        <begin position="311"/>
        <end position="351"/>
    </location>
</feature>
<proteinExistence type="predicted"/>
<accession>A0A0D7B8C1</accession>
<dbReference type="EMBL" id="KN880552">
    <property type="protein sequence ID" value="KIY66500.1"/>
    <property type="molecule type" value="Genomic_DNA"/>
</dbReference>
<sequence>MAPLARSNAMVFPASSRRLRVNFASLSDFVDSRPAPSNTSSEPEREDSFSEDSPFGDPESDDAVILRWVKDMDEQVDLNTPPSRWENDRGALLWYRREFRCVPDWKTDDWVPIEGESSQEQTAVEIQGHPVGDAREVGDSVQKNVVTCKGSFSEDSQRASQNDSETVELKVAIDTGSQVDRARPTNQLVRDRGASLNYRSILDVVPNWEMNRWVTIYKDDDNGSGSQDWELVAEDQSHSDGANSLPDDGVLASPIPDLSPFHGPQGSPDATLNYSAASQGHQSQSESQSYFDPFENRIRDMAYAYGYQSQLSEGQDEDRGVGDSDSEVEVVEESHDEDEEEVVEESDVEDGRLRLGLHSVWSGQPPAHWEVLEQEQGVDANTASESEEVVITREGEASQRAEDSDGSEILFYPNPPRVAGFKRERSSDDEDDMPPRPLKRGKKLTKTRNRRESPPCELPSIRRIFPEVVLGEESRKAYKPNAGRTSGIKSTIAAAACYRRPSPCSKVLRLTPSGVEVFNATRSGNIPRATALS</sequence>
<feature type="non-terminal residue" evidence="2">
    <location>
        <position position="533"/>
    </location>
</feature>
<keyword evidence="3" id="KW-1185">Reference proteome</keyword>
<feature type="compositionally biased region" description="Low complexity" evidence="1">
    <location>
        <begin position="275"/>
        <end position="289"/>
    </location>
</feature>
<evidence type="ECO:0000256" key="1">
    <source>
        <dbReference type="SAM" id="MobiDB-lite"/>
    </source>
</evidence>
<organism evidence="2 3">
    <name type="scientific">Cylindrobasidium torrendii FP15055 ss-10</name>
    <dbReference type="NCBI Taxonomy" id="1314674"/>
    <lineage>
        <taxon>Eukaryota</taxon>
        <taxon>Fungi</taxon>
        <taxon>Dikarya</taxon>
        <taxon>Basidiomycota</taxon>
        <taxon>Agaricomycotina</taxon>
        <taxon>Agaricomycetes</taxon>
        <taxon>Agaricomycetidae</taxon>
        <taxon>Agaricales</taxon>
        <taxon>Marasmiineae</taxon>
        <taxon>Physalacriaceae</taxon>
        <taxon>Cylindrobasidium</taxon>
    </lineage>
</organism>
<dbReference type="AlphaFoldDB" id="A0A0D7B8C1"/>
<reference evidence="2 3" key="1">
    <citation type="journal article" date="2015" name="Fungal Genet. Biol.">
        <title>Evolution of novel wood decay mechanisms in Agaricales revealed by the genome sequences of Fistulina hepatica and Cylindrobasidium torrendii.</title>
        <authorList>
            <person name="Floudas D."/>
            <person name="Held B.W."/>
            <person name="Riley R."/>
            <person name="Nagy L.G."/>
            <person name="Koehler G."/>
            <person name="Ransdell A.S."/>
            <person name="Younus H."/>
            <person name="Chow J."/>
            <person name="Chiniquy J."/>
            <person name="Lipzen A."/>
            <person name="Tritt A."/>
            <person name="Sun H."/>
            <person name="Haridas S."/>
            <person name="LaButti K."/>
            <person name="Ohm R.A."/>
            <person name="Kues U."/>
            <person name="Blanchette R.A."/>
            <person name="Grigoriev I.V."/>
            <person name="Minto R.E."/>
            <person name="Hibbett D.S."/>
        </authorList>
    </citation>
    <scope>NUCLEOTIDE SEQUENCE [LARGE SCALE GENOMIC DNA]</scope>
    <source>
        <strain evidence="2 3">FP15055 ss-10</strain>
    </source>
</reference>
<dbReference type="Proteomes" id="UP000054007">
    <property type="component" value="Unassembled WGS sequence"/>
</dbReference>
<feature type="region of interest" description="Disordered" evidence="1">
    <location>
        <begin position="29"/>
        <end position="60"/>
    </location>
</feature>
<name>A0A0D7B8C1_9AGAR</name>
<feature type="region of interest" description="Disordered" evidence="1">
    <location>
        <begin position="234"/>
        <end position="289"/>
    </location>
</feature>